<evidence type="ECO:0000313" key="2">
    <source>
        <dbReference type="EMBL" id="CDH45970.1"/>
    </source>
</evidence>
<protein>
    <submittedName>
        <fullName evidence="2">Uncharacterized protein</fullName>
    </submittedName>
</protein>
<reference evidence="2 3" key="1">
    <citation type="journal article" date="2014" name="ISME J.">
        <title>Candidatus Competibacter-lineage genomes retrieved from metagenomes reveal functional metabolic diversity.</title>
        <authorList>
            <person name="McIlroy S.J."/>
            <person name="Albertsen M."/>
            <person name="Andresen E.K."/>
            <person name="Saunders A.M."/>
            <person name="Kristiansen R."/>
            <person name="Stokholm-Bjerregaard M."/>
            <person name="Nielsen K.L."/>
            <person name="Nielsen P.H."/>
        </authorList>
    </citation>
    <scope>NUCLEOTIDE SEQUENCE [LARGE SCALE GENOMIC DNA]</scope>
    <source>
        <strain evidence="2 3">Run_B_J11</strain>
    </source>
</reference>
<name>A0A7U7GCT2_9GAMM</name>
<accession>A0A7U7GCT2</accession>
<sequence>MLDVIGSRMQSGQVRTNPAALLRGVIRKYQTDPNSFDPSSGFHLSDQRRHRAATETRLRADAADREQQAKQREEKRTSERLSPIGRQCLNSMLQSLRGH</sequence>
<dbReference type="Proteomes" id="UP000019184">
    <property type="component" value="Unassembled WGS sequence"/>
</dbReference>
<comment type="caution">
    <text evidence="2">The sequence shown here is derived from an EMBL/GenBank/DDBJ whole genome shotgun (WGS) entry which is preliminary data.</text>
</comment>
<evidence type="ECO:0000256" key="1">
    <source>
        <dbReference type="SAM" id="MobiDB-lite"/>
    </source>
</evidence>
<organism evidence="2 3">
    <name type="scientific">Candidatus Contendobacter odensis Run_B_J11</name>
    <dbReference type="NCBI Taxonomy" id="1400861"/>
    <lineage>
        <taxon>Bacteria</taxon>
        <taxon>Pseudomonadati</taxon>
        <taxon>Pseudomonadota</taxon>
        <taxon>Gammaproteobacteria</taxon>
        <taxon>Candidatus Competibacteraceae</taxon>
        <taxon>Candidatus Contendibacter</taxon>
    </lineage>
</organism>
<dbReference type="EMBL" id="CBTK010000235">
    <property type="protein sequence ID" value="CDH45970.1"/>
    <property type="molecule type" value="Genomic_DNA"/>
</dbReference>
<evidence type="ECO:0000313" key="3">
    <source>
        <dbReference type="Proteomes" id="UP000019184"/>
    </source>
</evidence>
<gene>
    <name evidence="2" type="ORF">BN874_310001</name>
</gene>
<feature type="region of interest" description="Disordered" evidence="1">
    <location>
        <begin position="31"/>
        <end position="99"/>
    </location>
</feature>
<dbReference type="AlphaFoldDB" id="A0A7U7GCT2"/>
<keyword evidence="3" id="KW-1185">Reference proteome</keyword>
<proteinExistence type="predicted"/>
<feature type="compositionally biased region" description="Basic and acidic residues" evidence="1">
    <location>
        <begin position="52"/>
        <end position="79"/>
    </location>
</feature>
<feature type="compositionally biased region" description="Polar residues" evidence="1">
    <location>
        <begin position="88"/>
        <end position="99"/>
    </location>
</feature>